<accession>A0A8J6XN44</accession>
<proteinExistence type="predicted"/>
<sequence length="227" mass="27057">MGDVLDDQLRRLVSEAQQHPPNSTQQRRALNRLIKKIQESGKLNRFVRWQNLPDFEDIYHEAQAKTFTEICKKIHKYEPEYKVMAWVNQILEWRFLDVLRQIINRPRTFSLDELNSINNDADSHASKESSRVQKEILEKGVSENHQKTEDELLREFINSDPKGILQNTFIGEDKNANLQKVLLMRLNEEKWSDISKKLGHPIPRLSELYQRSLQKRNIIDYFRKYLQ</sequence>
<dbReference type="EMBL" id="JACXAE010000074">
    <property type="protein sequence ID" value="MBD2774985.1"/>
    <property type="molecule type" value="Genomic_DNA"/>
</dbReference>
<evidence type="ECO:0000313" key="1">
    <source>
        <dbReference type="EMBL" id="MBD2774985.1"/>
    </source>
</evidence>
<comment type="caution">
    <text evidence="1">The sequence shown here is derived from an EMBL/GenBank/DDBJ whole genome shotgun (WGS) entry which is preliminary data.</text>
</comment>
<keyword evidence="2" id="KW-1185">Reference proteome</keyword>
<dbReference type="Gene3D" id="1.10.1740.10">
    <property type="match status" value="1"/>
</dbReference>
<dbReference type="InterPro" id="IPR013325">
    <property type="entry name" value="RNA_pol_sigma_r2"/>
</dbReference>
<evidence type="ECO:0000313" key="2">
    <source>
        <dbReference type="Proteomes" id="UP000629098"/>
    </source>
</evidence>
<dbReference type="GO" id="GO:0003700">
    <property type="term" value="F:DNA-binding transcription factor activity"/>
    <property type="evidence" value="ECO:0007669"/>
    <property type="project" value="InterPro"/>
</dbReference>
<reference evidence="1" key="1">
    <citation type="submission" date="2020-09" db="EMBL/GenBank/DDBJ databases">
        <title>Iningainema tapete sp. nov. (Scytonemataceae, Cyanobacteria) from greenhouses in central Florida (USA) produces two types of nodularin with biosynthetic potential for microcystin-LR and anabaenopeptins.</title>
        <authorList>
            <person name="Berthold D.E."/>
            <person name="Lefler F.W."/>
            <person name="Huang I.-S."/>
            <person name="Abdulla H."/>
            <person name="Zimba P.V."/>
            <person name="Laughinghouse H.D. IV."/>
        </authorList>
    </citation>
    <scope>NUCLEOTIDE SEQUENCE</scope>
    <source>
        <strain evidence="1">BLCCT55</strain>
    </source>
</reference>
<dbReference type="RefSeq" id="WP_190832775.1">
    <property type="nucleotide sequence ID" value="NZ_CAWPPI010000074.1"/>
</dbReference>
<protein>
    <submittedName>
        <fullName evidence="1">Sigma-70 family RNA polymerase sigma factor</fullName>
    </submittedName>
</protein>
<dbReference type="GO" id="GO:0006352">
    <property type="term" value="P:DNA-templated transcription initiation"/>
    <property type="evidence" value="ECO:0007669"/>
    <property type="project" value="InterPro"/>
</dbReference>
<dbReference type="SUPFAM" id="SSF88946">
    <property type="entry name" value="Sigma2 domain of RNA polymerase sigma factors"/>
    <property type="match status" value="1"/>
</dbReference>
<gene>
    <name evidence="1" type="ORF">ICL16_23690</name>
</gene>
<name>A0A8J6XN44_9CYAN</name>
<organism evidence="1 2">
    <name type="scientific">Iningainema tapete BLCC-T55</name>
    <dbReference type="NCBI Taxonomy" id="2748662"/>
    <lineage>
        <taxon>Bacteria</taxon>
        <taxon>Bacillati</taxon>
        <taxon>Cyanobacteriota</taxon>
        <taxon>Cyanophyceae</taxon>
        <taxon>Nostocales</taxon>
        <taxon>Scytonemataceae</taxon>
        <taxon>Iningainema tapete</taxon>
    </lineage>
</organism>
<dbReference type="Proteomes" id="UP000629098">
    <property type="component" value="Unassembled WGS sequence"/>
</dbReference>
<dbReference type="AlphaFoldDB" id="A0A8J6XN44"/>